<dbReference type="Proteomes" id="UP001168821">
    <property type="component" value="Unassembled WGS sequence"/>
</dbReference>
<keyword evidence="1" id="KW-0175">Coiled coil</keyword>
<reference evidence="2" key="1">
    <citation type="journal article" date="2023" name="G3 (Bethesda)">
        <title>Whole genome assemblies of Zophobas morio and Tenebrio molitor.</title>
        <authorList>
            <person name="Kaur S."/>
            <person name="Stinson S.A."/>
            <person name="diCenzo G.C."/>
        </authorList>
    </citation>
    <scope>NUCLEOTIDE SEQUENCE</scope>
    <source>
        <strain evidence="2">QUZm001</strain>
    </source>
</reference>
<organism evidence="2 3">
    <name type="scientific">Zophobas morio</name>
    <dbReference type="NCBI Taxonomy" id="2755281"/>
    <lineage>
        <taxon>Eukaryota</taxon>
        <taxon>Metazoa</taxon>
        <taxon>Ecdysozoa</taxon>
        <taxon>Arthropoda</taxon>
        <taxon>Hexapoda</taxon>
        <taxon>Insecta</taxon>
        <taxon>Pterygota</taxon>
        <taxon>Neoptera</taxon>
        <taxon>Endopterygota</taxon>
        <taxon>Coleoptera</taxon>
        <taxon>Polyphaga</taxon>
        <taxon>Cucujiformia</taxon>
        <taxon>Tenebrionidae</taxon>
        <taxon>Zophobas</taxon>
    </lineage>
</organism>
<feature type="coiled-coil region" evidence="1">
    <location>
        <begin position="15"/>
        <end position="59"/>
    </location>
</feature>
<proteinExistence type="predicted"/>
<name>A0AA38M552_9CUCU</name>
<evidence type="ECO:0000256" key="1">
    <source>
        <dbReference type="SAM" id="Coils"/>
    </source>
</evidence>
<evidence type="ECO:0000313" key="3">
    <source>
        <dbReference type="Proteomes" id="UP001168821"/>
    </source>
</evidence>
<comment type="caution">
    <text evidence="2">The sequence shown here is derived from an EMBL/GenBank/DDBJ whole genome shotgun (WGS) entry which is preliminary data.</text>
</comment>
<sequence length="153" mass="18291">MDDNTQKSEIPEKSLDELKTDLSQLRKKLEISQNKLIRLNQQEEVLQKQEALLKKQAHDLNDRVIVQRVQLETAWRQSEKNVEEFVKKINRALEKKKFGTNGKNQENMEECNERRKRYFELSGEREALLVFKEYQECVLDELQKLNNSRPVEM</sequence>
<dbReference type="EMBL" id="JALNTZ010000008">
    <property type="protein sequence ID" value="KAJ3642727.1"/>
    <property type="molecule type" value="Genomic_DNA"/>
</dbReference>
<evidence type="ECO:0000313" key="2">
    <source>
        <dbReference type="EMBL" id="KAJ3642727.1"/>
    </source>
</evidence>
<gene>
    <name evidence="2" type="ORF">Zmor_025485</name>
</gene>
<accession>A0AA38M552</accession>
<dbReference type="AlphaFoldDB" id="A0AA38M552"/>
<keyword evidence="3" id="KW-1185">Reference proteome</keyword>
<protein>
    <submittedName>
        <fullName evidence="2">Uncharacterized protein</fullName>
    </submittedName>
</protein>